<dbReference type="SUPFAM" id="SSF102114">
    <property type="entry name" value="Radical SAM enzymes"/>
    <property type="match status" value="1"/>
</dbReference>
<dbReference type="InterPro" id="IPR023885">
    <property type="entry name" value="4Fe4S-binding_SPASM_dom"/>
</dbReference>
<dbReference type="EMBL" id="CP033915">
    <property type="protein sequence ID" value="AZA88344.1"/>
    <property type="molecule type" value="Genomic_DNA"/>
</dbReference>
<proteinExistence type="predicted"/>
<dbReference type="Pfam" id="PF04055">
    <property type="entry name" value="Radical_SAM"/>
    <property type="match status" value="1"/>
</dbReference>
<sequence length="460" mass="54356">MIVSLFKTCLTISILIKQIKRRFMKNVKFSRYNNYVFYDNYYILHNGVTSNFLLLEQDLYDLLNAAVNENNLEYLQEIHKDFYDALLNEGFLVDNEKNELQDLLKEFHDLTYDDSHFEVHINPTMNCNFKCWYCYETHIKKSRLDEKTIKKIQLLFNSIVKDNHSLKTFQLNWFGGEPLLYFDSIVEQILGYAYNLFTDNNVKFNSVFTSNGLLINNKVIEACKKYNVNAFQITLDGHKERHDKVRFVSEKRGSYDEIVKNIKLLVENEILVNVRINCSSETLDGLEKIAKDFTDVKNRQFIMFDFHDVWQNEKKLADNILVEYMDYFRMEGFFVQSLNLNTFRKMCYADRKNMVNINYDGNLYKCTARDFTEENSEGVLGESGDLIWNYKHEVRLESKYKNPPCLKCSYLPICGSGCSQLAVESKEEYCVYDFDENKKKKMLLDNFLGNLSNTELMEVL</sequence>
<dbReference type="GO" id="GO:0051539">
    <property type="term" value="F:4 iron, 4 sulfur cluster binding"/>
    <property type="evidence" value="ECO:0007669"/>
    <property type="project" value="UniProtKB-KW"/>
</dbReference>
<keyword evidence="6" id="KW-0411">Iron-sulfur</keyword>
<dbReference type="PROSITE" id="PS51918">
    <property type="entry name" value="RADICAL_SAM"/>
    <property type="match status" value="1"/>
</dbReference>
<keyword evidence="2" id="KW-0004">4Fe-4S</keyword>
<evidence type="ECO:0000256" key="2">
    <source>
        <dbReference type="ARBA" id="ARBA00022485"/>
    </source>
</evidence>
<evidence type="ECO:0000256" key="3">
    <source>
        <dbReference type="ARBA" id="ARBA00022691"/>
    </source>
</evidence>
<feature type="domain" description="Radical SAM core" evidence="7">
    <location>
        <begin position="113"/>
        <end position="334"/>
    </location>
</feature>
<dbReference type="Gene3D" id="3.20.20.70">
    <property type="entry name" value="Aldolase class I"/>
    <property type="match status" value="1"/>
</dbReference>
<protein>
    <submittedName>
        <fullName evidence="8">Radical SAM protein</fullName>
    </submittedName>
</protein>
<dbReference type="SFLD" id="SFLDS00029">
    <property type="entry name" value="Radical_SAM"/>
    <property type="match status" value="1"/>
</dbReference>
<dbReference type="Proteomes" id="UP000274073">
    <property type="component" value="Chromosome"/>
</dbReference>
<dbReference type="InterPro" id="IPR007197">
    <property type="entry name" value="rSAM"/>
</dbReference>
<reference evidence="8 9" key="1">
    <citation type="submission" date="2018-11" db="EMBL/GenBank/DDBJ databases">
        <title>Proposal to divide the Flavobacteriaceae and reorganize its genera based on Amino Acid Identity values calculated from whole genome sequences.</title>
        <authorList>
            <person name="Nicholson A.C."/>
            <person name="Gulvik C.A."/>
            <person name="Whitney A.M."/>
            <person name="Humrighouse B.W."/>
            <person name="Bell M."/>
            <person name="Holmes B."/>
            <person name="Steigerwalt A.G."/>
            <person name="Villarma A."/>
            <person name="Sheth M."/>
            <person name="Batra D."/>
            <person name="Pryor J."/>
            <person name="Bernardet J.-F."/>
            <person name="Hugo C."/>
            <person name="Kampfer P."/>
            <person name="Newman J."/>
            <person name="McQuiston J.R."/>
        </authorList>
    </citation>
    <scope>NUCLEOTIDE SEQUENCE [LARGE SCALE GENOMIC DNA]</scope>
    <source>
        <strain evidence="8 9">G0207</strain>
    </source>
</reference>
<comment type="cofactor">
    <cofactor evidence="1">
        <name>[4Fe-4S] cluster</name>
        <dbReference type="ChEBI" id="CHEBI:49883"/>
    </cofactor>
</comment>
<evidence type="ECO:0000256" key="4">
    <source>
        <dbReference type="ARBA" id="ARBA00022723"/>
    </source>
</evidence>
<name>A0AAD0YH28_9FLAO</name>
<evidence type="ECO:0000259" key="7">
    <source>
        <dbReference type="PROSITE" id="PS51918"/>
    </source>
</evidence>
<accession>A0AAD0YH28</accession>
<dbReference type="GO" id="GO:0046872">
    <property type="term" value="F:metal ion binding"/>
    <property type="evidence" value="ECO:0007669"/>
    <property type="project" value="UniProtKB-KW"/>
</dbReference>
<evidence type="ECO:0000313" key="9">
    <source>
        <dbReference type="Proteomes" id="UP000274073"/>
    </source>
</evidence>
<evidence type="ECO:0000256" key="6">
    <source>
        <dbReference type="ARBA" id="ARBA00023014"/>
    </source>
</evidence>
<keyword evidence="4" id="KW-0479">Metal-binding</keyword>
<dbReference type="CDD" id="cd01335">
    <property type="entry name" value="Radical_SAM"/>
    <property type="match status" value="1"/>
</dbReference>
<dbReference type="AlphaFoldDB" id="A0AAD0YH28"/>
<organism evidence="8 9">
    <name type="scientific">Chryseobacterium shandongense</name>
    <dbReference type="NCBI Taxonomy" id="1493872"/>
    <lineage>
        <taxon>Bacteria</taxon>
        <taxon>Pseudomonadati</taxon>
        <taxon>Bacteroidota</taxon>
        <taxon>Flavobacteriia</taxon>
        <taxon>Flavobacteriales</taxon>
        <taxon>Weeksellaceae</taxon>
        <taxon>Chryseobacterium group</taxon>
        <taxon>Chryseobacterium</taxon>
    </lineage>
</organism>
<dbReference type="PANTHER" id="PTHR43787:SF3">
    <property type="entry name" value="ARYLSULFATASE REGULATORY PROTEIN"/>
    <property type="match status" value="1"/>
</dbReference>
<dbReference type="InterPro" id="IPR013785">
    <property type="entry name" value="Aldolase_TIM"/>
</dbReference>
<dbReference type="PANTHER" id="PTHR43787">
    <property type="entry name" value="FEMO COFACTOR BIOSYNTHESIS PROTEIN NIFB-RELATED"/>
    <property type="match status" value="1"/>
</dbReference>
<dbReference type="InterPro" id="IPR058240">
    <property type="entry name" value="rSAM_sf"/>
</dbReference>
<keyword evidence="3" id="KW-0949">S-adenosyl-L-methionine</keyword>
<dbReference type="NCBIfam" id="TIGR04085">
    <property type="entry name" value="rSAM_more_4Fe4S"/>
    <property type="match status" value="1"/>
</dbReference>
<dbReference type="SFLD" id="SFLDG01067">
    <property type="entry name" value="SPASM/twitch_domain_containing"/>
    <property type="match status" value="1"/>
</dbReference>
<keyword evidence="5" id="KW-0408">Iron</keyword>
<dbReference type="GO" id="GO:0003824">
    <property type="term" value="F:catalytic activity"/>
    <property type="evidence" value="ECO:0007669"/>
    <property type="project" value="InterPro"/>
</dbReference>
<gene>
    <name evidence="8" type="ORF">EG349_16985</name>
</gene>
<evidence type="ECO:0000256" key="1">
    <source>
        <dbReference type="ARBA" id="ARBA00001966"/>
    </source>
</evidence>
<evidence type="ECO:0000256" key="5">
    <source>
        <dbReference type="ARBA" id="ARBA00023004"/>
    </source>
</evidence>
<evidence type="ECO:0000313" key="8">
    <source>
        <dbReference type="EMBL" id="AZA88344.1"/>
    </source>
</evidence>